<comment type="caution">
    <text evidence="1">The sequence shown here is derived from an EMBL/GenBank/DDBJ whole genome shotgun (WGS) entry which is preliminary data.</text>
</comment>
<name>A0A0G0T717_9BACT</name>
<dbReference type="SUPFAM" id="SSF48695">
    <property type="entry name" value="Multiheme cytochromes"/>
    <property type="match status" value="1"/>
</dbReference>
<accession>A0A0G0T717</accession>
<protein>
    <recommendedName>
        <fullName evidence="3">Caib/baif family protein</fullName>
    </recommendedName>
</protein>
<evidence type="ECO:0000313" key="1">
    <source>
        <dbReference type="EMBL" id="KKR42895.1"/>
    </source>
</evidence>
<proteinExistence type="predicted"/>
<sequence length="552" mass="64929">MNTKNPPTRVCEHCQQNFTISDEELALYKKVGLKVPGLCCECRWKKYLSFAPFGKFRKGKSDLSGENFITVLPVNARFPIYASHEWWGDGWDPISFGQEYNSQKSFFTQLKELQEKVPRPHQGGKNNFNCDWCEDVWESKNCYLSRALFKCENLSYGYRVLTSKDSFDLVYCFDLQRSYNCLFCHNSFNLNFSENSKDCVDSNFLFDCRNCQNCTMSWNLRNKRYCIRNVQYTKEEYEKELAKFNFGSYKNIVILKEEFKRILKNEAVHRENFNIKTTNSTGNYMTNCDKCINVFSWENSQNCQNCIRGLNSKDSIDQAFTWNTENSGNNGTVDGGYQIKHSAHSVGRYSEYIDNCLEVEYCFGCVGLRKKKYCILNKQYTKEEYEKLKAKIVLDMGEEYGEFFPYSMGICDYNFSASILYFPQTTKEEILREGGYWSEEDFSSEDGISSLELPDAIKDTDLGICNQALICPQTHYRFNISQSEFEFHKNNNFALPREHFDRRMLEPARKMVVSKSYPYKCFYCQKDIEAYYLPEWHYQKIACEECYKQNIA</sequence>
<gene>
    <name evidence="1" type="ORF">UT78_C0013G0013</name>
</gene>
<dbReference type="InterPro" id="IPR036280">
    <property type="entry name" value="Multihaem_cyt_sf"/>
</dbReference>
<dbReference type="AlphaFoldDB" id="A0A0G0T717"/>
<evidence type="ECO:0008006" key="3">
    <source>
        <dbReference type="Google" id="ProtNLM"/>
    </source>
</evidence>
<reference evidence="1 2" key="1">
    <citation type="journal article" date="2015" name="Nature">
        <title>rRNA introns, odd ribosomes, and small enigmatic genomes across a large radiation of phyla.</title>
        <authorList>
            <person name="Brown C.T."/>
            <person name="Hug L.A."/>
            <person name="Thomas B.C."/>
            <person name="Sharon I."/>
            <person name="Castelle C.J."/>
            <person name="Singh A."/>
            <person name="Wilkins M.J."/>
            <person name="Williams K.H."/>
            <person name="Banfield J.F."/>
        </authorList>
    </citation>
    <scope>NUCLEOTIDE SEQUENCE [LARGE SCALE GENOMIC DNA]</scope>
</reference>
<dbReference type="EMBL" id="LBYC01000013">
    <property type="protein sequence ID" value="KKR42895.1"/>
    <property type="molecule type" value="Genomic_DNA"/>
</dbReference>
<evidence type="ECO:0000313" key="2">
    <source>
        <dbReference type="Proteomes" id="UP000034301"/>
    </source>
</evidence>
<organism evidence="1 2">
    <name type="scientific">Candidatus Nomurabacteria bacterium GW2011_GWF2_40_12</name>
    <dbReference type="NCBI Taxonomy" id="1618776"/>
    <lineage>
        <taxon>Bacteria</taxon>
        <taxon>Candidatus Nomuraibacteriota</taxon>
    </lineage>
</organism>
<dbReference type="Proteomes" id="UP000034301">
    <property type="component" value="Unassembled WGS sequence"/>
</dbReference>